<evidence type="ECO:0000256" key="5">
    <source>
        <dbReference type="ARBA" id="ARBA00022898"/>
    </source>
</evidence>
<dbReference type="RefSeq" id="WP_174632479.1">
    <property type="nucleotide sequence ID" value="NZ_CP049074.1"/>
</dbReference>
<dbReference type="Pfam" id="PF00155">
    <property type="entry name" value="Aminotran_1_2"/>
    <property type="match status" value="1"/>
</dbReference>
<dbReference type="InterPro" id="IPR015422">
    <property type="entry name" value="PyrdxlP-dep_Trfase_small"/>
</dbReference>
<comment type="cofactor">
    <cofactor evidence="1 8">
        <name>pyridoxal 5'-phosphate</name>
        <dbReference type="ChEBI" id="CHEBI:597326"/>
    </cofactor>
</comment>
<keyword evidence="5 8" id="KW-0663">Pyridoxal phosphate</keyword>
<accession>A0A6N0NVT3</accession>
<keyword evidence="6" id="KW-0368">Histidine biosynthesis</keyword>
<dbReference type="EMBL" id="CP049074">
    <property type="protein sequence ID" value="QKR00966.1"/>
    <property type="molecule type" value="Genomic_DNA"/>
</dbReference>
<dbReference type="Gene3D" id="3.90.1150.10">
    <property type="entry name" value="Aspartate Aminotransferase, domain 1"/>
    <property type="match status" value="1"/>
</dbReference>
<dbReference type="OrthoDB" id="39225at2157"/>
<dbReference type="EC" id="2.6.1.9" evidence="10"/>
<sequence>MLIAPTDVNELIYPWLREAKEYDFTDIKDGIRLHLNESPYSPPDFVLEAVSKYLSKGNRYQHPDLSRRFKELAAEYNKVEPEEIFPTPGGDGAIRSVFMSLAQTGDNVVTNYPSYSMYSVYSSFRGLNQVKISLKEGEDWWNEDWENLLSNSKKARLVAIDDPNNPTGSPMLSADESKIAELAQSTKGFVLLDEAYYEFSGYTASRLVSKYPNLIIVRTMSKAFSLASFRVGYLIANKDVVKTLEKGSTPFDVALPSLIAGITALENPKYARDVAGEISRNRNELYNSLRGMGVKVYKSITNFLLIKHQGDLVNPLLRKGIAIRNPMKGFYRVTVGTRDQCKVFIERLGEILENSDTKQG</sequence>
<dbReference type="Gene3D" id="3.40.640.10">
    <property type="entry name" value="Type I PLP-dependent aspartate aminotransferase-like (Major domain)"/>
    <property type="match status" value="1"/>
</dbReference>
<evidence type="ECO:0000256" key="1">
    <source>
        <dbReference type="ARBA" id="ARBA00001933"/>
    </source>
</evidence>
<keyword evidence="11" id="KW-1185">Reference proteome</keyword>
<dbReference type="InterPro" id="IPR001917">
    <property type="entry name" value="Aminotrans_II_pyridoxalP_BS"/>
</dbReference>
<evidence type="ECO:0000259" key="9">
    <source>
        <dbReference type="Pfam" id="PF00155"/>
    </source>
</evidence>
<evidence type="ECO:0000256" key="8">
    <source>
        <dbReference type="RuleBase" id="RU003693"/>
    </source>
</evidence>
<name>A0A6N0NVT3_9CREN</name>
<dbReference type="InterPro" id="IPR015421">
    <property type="entry name" value="PyrdxlP-dep_Trfase_major"/>
</dbReference>
<comment type="similarity">
    <text evidence="8">Belongs to the class-II pyridoxal-phosphate-dependent aminotransferase family.</text>
</comment>
<comment type="pathway">
    <text evidence="7">Amino-acid biosynthesis.</text>
</comment>
<feature type="domain" description="Aminotransferase class I/classII large" evidence="9">
    <location>
        <begin position="29"/>
        <end position="348"/>
    </location>
</feature>
<dbReference type="GO" id="GO:0030170">
    <property type="term" value="F:pyridoxal phosphate binding"/>
    <property type="evidence" value="ECO:0007669"/>
    <property type="project" value="InterPro"/>
</dbReference>
<dbReference type="AlphaFoldDB" id="A0A6N0NVT3"/>
<dbReference type="Proteomes" id="UP000509301">
    <property type="component" value="Chromosome"/>
</dbReference>
<organism evidence="10 11">
    <name type="scientific">Metallosphaera tengchongensis</name>
    <dbReference type="NCBI Taxonomy" id="1532350"/>
    <lineage>
        <taxon>Archaea</taxon>
        <taxon>Thermoproteota</taxon>
        <taxon>Thermoprotei</taxon>
        <taxon>Sulfolobales</taxon>
        <taxon>Sulfolobaceae</taxon>
        <taxon>Metallosphaera</taxon>
    </lineage>
</organism>
<keyword evidence="2 10" id="KW-0032">Aminotransferase</keyword>
<dbReference type="KEGG" id="mten:GWK48_03210"/>
<evidence type="ECO:0000313" key="10">
    <source>
        <dbReference type="EMBL" id="QKR00966.1"/>
    </source>
</evidence>
<keyword evidence="3" id="KW-0028">Amino-acid biosynthesis</keyword>
<dbReference type="SUPFAM" id="SSF53383">
    <property type="entry name" value="PLP-dependent transferases"/>
    <property type="match status" value="1"/>
</dbReference>
<dbReference type="InterPro" id="IPR015424">
    <property type="entry name" value="PyrdxlP-dep_Trfase"/>
</dbReference>
<evidence type="ECO:0000256" key="3">
    <source>
        <dbReference type="ARBA" id="ARBA00022605"/>
    </source>
</evidence>
<dbReference type="NCBIfam" id="TIGR01141">
    <property type="entry name" value="hisC"/>
    <property type="match status" value="1"/>
</dbReference>
<protein>
    <submittedName>
        <fullName evidence="10">Histidinol-phosphate transaminase</fullName>
        <ecNumber evidence="10">2.6.1.9</ecNumber>
    </submittedName>
</protein>
<evidence type="ECO:0000256" key="4">
    <source>
        <dbReference type="ARBA" id="ARBA00022679"/>
    </source>
</evidence>
<dbReference type="InterPro" id="IPR004839">
    <property type="entry name" value="Aminotransferase_I/II_large"/>
</dbReference>
<dbReference type="GeneID" id="55640925"/>
<dbReference type="GO" id="GO:0004400">
    <property type="term" value="F:histidinol-phosphate transaminase activity"/>
    <property type="evidence" value="ECO:0007669"/>
    <property type="project" value="UniProtKB-EC"/>
</dbReference>
<dbReference type="PANTHER" id="PTHR42885">
    <property type="entry name" value="HISTIDINOL-PHOSPHATE AMINOTRANSFERASE-RELATED"/>
    <property type="match status" value="1"/>
</dbReference>
<dbReference type="InterPro" id="IPR005861">
    <property type="entry name" value="HisP_aminotrans"/>
</dbReference>
<dbReference type="CDD" id="cd00609">
    <property type="entry name" value="AAT_like"/>
    <property type="match status" value="1"/>
</dbReference>
<gene>
    <name evidence="10" type="primary">hisC</name>
    <name evidence="10" type="ORF">GWK48_03210</name>
</gene>
<evidence type="ECO:0000313" key="11">
    <source>
        <dbReference type="Proteomes" id="UP000509301"/>
    </source>
</evidence>
<keyword evidence="4 10" id="KW-0808">Transferase</keyword>
<dbReference type="PANTHER" id="PTHR42885:SF2">
    <property type="entry name" value="HISTIDINOL-PHOSPHATE AMINOTRANSFERASE"/>
    <property type="match status" value="1"/>
</dbReference>
<evidence type="ECO:0000256" key="2">
    <source>
        <dbReference type="ARBA" id="ARBA00022576"/>
    </source>
</evidence>
<proteinExistence type="inferred from homology"/>
<dbReference type="PROSITE" id="PS00599">
    <property type="entry name" value="AA_TRANSFER_CLASS_2"/>
    <property type="match status" value="1"/>
</dbReference>
<evidence type="ECO:0000256" key="7">
    <source>
        <dbReference type="ARBA" id="ARBA00029440"/>
    </source>
</evidence>
<evidence type="ECO:0000256" key="6">
    <source>
        <dbReference type="ARBA" id="ARBA00023102"/>
    </source>
</evidence>
<reference evidence="10 11" key="1">
    <citation type="submission" date="2020-02" db="EMBL/GenBank/DDBJ databases">
        <title>Comparative genome analysis reveals the metabolism and evolution of the thermophilic archaeal genus Metallosphaera.</title>
        <authorList>
            <person name="Jiang C."/>
        </authorList>
    </citation>
    <scope>NUCLEOTIDE SEQUENCE [LARGE SCALE GENOMIC DNA]</scope>
    <source>
        <strain evidence="10 11">Ric-A</strain>
    </source>
</reference>
<dbReference type="GO" id="GO:0000105">
    <property type="term" value="P:L-histidine biosynthetic process"/>
    <property type="evidence" value="ECO:0007669"/>
    <property type="project" value="UniProtKB-KW"/>
</dbReference>